<feature type="transmembrane region" description="Helical" evidence="4">
    <location>
        <begin position="212"/>
        <end position="232"/>
    </location>
</feature>
<dbReference type="PANTHER" id="PTHR23534:SF1">
    <property type="entry name" value="MAJOR FACILITATOR SUPERFAMILY PROTEIN"/>
    <property type="match status" value="1"/>
</dbReference>
<dbReference type="Proteomes" id="UP000315252">
    <property type="component" value="Unassembled WGS sequence"/>
</dbReference>
<evidence type="ECO:0000259" key="5">
    <source>
        <dbReference type="PROSITE" id="PS50850"/>
    </source>
</evidence>
<dbReference type="RefSeq" id="WP_142896192.1">
    <property type="nucleotide sequence ID" value="NZ_ML660054.1"/>
</dbReference>
<feature type="transmembrane region" description="Helical" evidence="4">
    <location>
        <begin position="367"/>
        <end position="386"/>
    </location>
</feature>
<evidence type="ECO:0000256" key="3">
    <source>
        <dbReference type="ARBA" id="ARBA00023136"/>
    </source>
</evidence>
<dbReference type="Gene3D" id="1.20.1250.20">
    <property type="entry name" value="MFS general substrate transporter like domains"/>
    <property type="match status" value="1"/>
</dbReference>
<feature type="transmembrane region" description="Helical" evidence="4">
    <location>
        <begin position="12"/>
        <end position="35"/>
    </location>
</feature>
<protein>
    <submittedName>
        <fullName evidence="6">MFS transporter</fullName>
    </submittedName>
</protein>
<feature type="domain" description="Major facilitator superfamily (MFS) profile" evidence="5">
    <location>
        <begin position="212"/>
        <end position="396"/>
    </location>
</feature>
<accession>A0A545TTD0</accession>
<dbReference type="InterPro" id="IPR036259">
    <property type="entry name" value="MFS_trans_sf"/>
</dbReference>
<proteinExistence type="predicted"/>
<comment type="caution">
    <text evidence="6">The sequence shown here is derived from an EMBL/GenBank/DDBJ whole genome shotgun (WGS) entry which is preliminary data.</text>
</comment>
<dbReference type="InterPro" id="IPR020846">
    <property type="entry name" value="MFS_dom"/>
</dbReference>
<sequence length="396" mass="42095">MLRDSNTPNVGLLAACQALANCCNVLMVAIAALVGQNLAPDPSLATLPFALQFVGIMATTVPASLVMSRFGRRYGFSQGAVIGIAAGVICSLAVFDRSFMLYCFGSLIYGVFAAHASYYRFAAADAAKPEGKAQAISLVLAGGIVAAIAGPQLATWSRDLLAPVFFAGSFLVVSALSFLVLLVVQFIRIPNVKPEAVSKGGRSLSEIARQPAFIVAVLAGMIGYGSMNLIMLATPLAMLACNHSFSDSNFVISWHVLSMFAPSFFTGSLVRRFGVEPILLTGGLLILACVAINLSGVEILQFWSALVMLGLGWNFLYVGGSILLTSTHRPEEQAKVQALNEFLTFSVVAVTALGSGALLHYFGWDALNLGVLVPVLLVITSVLWFWRRKEVAIPQH</sequence>
<organism evidence="6 7">
    <name type="scientific">Denitrobaculum tricleocarpae</name>
    <dbReference type="NCBI Taxonomy" id="2591009"/>
    <lineage>
        <taxon>Bacteria</taxon>
        <taxon>Pseudomonadati</taxon>
        <taxon>Pseudomonadota</taxon>
        <taxon>Alphaproteobacteria</taxon>
        <taxon>Rhodospirillales</taxon>
        <taxon>Rhodospirillaceae</taxon>
        <taxon>Denitrobaculum</taxon>
    </lineage>
</organism>
<feature type="transmembrane region" description="Helical" evidence="4">
    <location>
        <begin position="101"/>
        <end position="121"/>
    </location>
</feature>
<keyword evidence="2 4" id="KW-1133">Transmembrane helix</keyword>
<evidence type="ECO:0000256" key="4">
    <source>
        <dbReference type="SAM" id="Phobius"/>
    </source>
</evidence>
<reference evidence="6 7" key="1">
    <citation type="submission" date="2019-06" db="EMBL/GenBank/DDBJ databases">
        <title>Whole genome sequence for Rhodospirillaceae sp. R148.</title>
        <authorList>
            <person name="Wang G."/>
        </authorList>
    </citation>
    <scope>NUCLEOTIDE SEQUENCE [LARGE SCALE GENOMIC DNA]</scope>
    <source>
        <strain evidence="6 7">R148</strain>
    </source>
</reference>
<keyword evidence="3 4" id="KW-0472">Membrane</keyword>
<feature type="transmembrane region" description="Helical" evidence="4">
    <location>
        <begin position="160"/>
        <end position="184"/>
    </location>
</feature>
<feature type="transmembrane region" description="Helical" evidence="4">
    <location>
        <begin position="277"/>
        <end position="296"/>
    </location>
</feature>
<evidence type="ECO:0000256" key="2">
    <source>
        <dbReference type="ARBA" id="ARBA00022989"/>
    </source>
</evidence>
<feature type="transmembrane region" description="Helical" evidence="4">
    <location>
        <begin position="338"/>
        <end position="361"/>
    </location>
</feature>
<feature type="transmembrane region" description="Helical" evidence="4">
    <location>
        <begin position="133"/>
        <end position="154"/>
    </location>
</feature>
<dbReference type="OrthoDB" id="8558006at2"/>
<dbReference type="Pfam" id="PF07690">
    <property type="entry name" value="MFS_1"/>
    <property type="match status" value="1"/>
</dbReference>
<feature type="transmembrane region" description="Helical" evidence="4">
    <location>
        <begin position="252"/>
        <end position="270"/>
    </location>
</feature>
<feature type="transmembrane region" description="Helical" evidence="4">
    <location>
        <begin position="74"/>
        <end position="95"/>
    </location>
</feature>
<evidence type="ECO:0000256" key="1">
    <source>
        <dbReference type="ARBA" id="ARBA00022692"/>
    </source>
</evidence>
<dbReference type="PROSITE" id="PS50850">
    <property type="entry name" value="MFS"/>
    <property type="match status" value="1"/>
</dbReference>
<gene>
    <name evidence="6" type="ORF">FKG95_09885</name>
</gene>
<dbReference type="SUPFAM" id="SSF103473">
    <property type="entry name" value="MFS general substrate transporter"/>
    <property type="match status" value="1"/>
</dbReference>
<evidence type="ECO:0000313" key="6">
    <source>
        <dbReference type="EMBL" id="TQV80478.1"/>
    </source>
</evidence>
<evidence type="ECO:0000313" key="7">
    <source>
        <dbReference type="Proteomes" id="UP000315252"/>
    </source>
</evidence>
<dbReference type="PROSITE" id="PS51257">
    <property type="entry name" value="PROKAR_LIPOPROTEIN"/>
    <property type="match status" value="1"/>
</dbReference>
<dbReference type="GO" id="GO:0022857">
    <property type="term" value="F:transmembrane transporter activity"/>
    <property type="evidence" value="ECO:0007669"/>
    <property type="project" value="InterPro"/>
</dbReference>
<keyword evidence="1 4" id="KW-0812">Transmembrane</keyword>
<feature type="transmembrane region" description="Helical" evidence="4">
    <location>
        <begin position="302"/>
        <end position="326"/>
    </location>
</feature>
<dbReference type="EMBL" id="VHSH01000003">
    <property type="protein sequence ID" value="TQV80478.1"/>
    <property type="molecule type" value="Genomic_DNA"/>
</dbReference>
<feature type="transmembrane region" description="Helical" evidence="4">
    <location>
        <begin position="47"/>
        <end position="67"/>
    </location>
</feature>
<keyword evidence="7" id="KW-1185">Reference proteome</keyword>
<dbReference type="PANTHER" id="PTHR23534">
    <property type="entry name" value="MFS PERMEASE"/>
    <property type="match status" value="1"/>
</dbReference>
<dbReference type="InterPro" id="IPR011701">
    <property type="entry name" value="MFS"/>
</dbReference>
<dbReference type="AlphaFoldDB" id="A0A545TTD0"/>
<name>A0A545TTD0_9PROT</name>